<dbReference type="Pfam" id="PF07970">
    <property type="entry name" value="COPIIcoated_ERV"/>
    <property type="match status" value="1"/>
</dbReference>
<feature type="transmembrane region" description="Helical" evidence="8">
    <location>
        <begin position="55"/>
        <end position="75"/>
    </location>
</feature>
<feature type="domain" description="Endoplasmic reticulum vesicle transporter N-terminal" evidence="10">
    <location>
        <begin position="60"/>
        <end position="122"/>
    </location>
</feature>
<dbReference type="InterPro" id="IPR045888">
    <property type="entry name" value="Erv"/>
</dbReference>
<evidence type="ECO:0000256" key="1">
    <source>
        <dbReference type="ARBA" id="ARBA00004257"/>
    </source>
</evidence>
<dbReference type="GO" id="GO:0005794">
    <property type="term" value="C:Golgi apparatus"/>
    <property type="evidence" value="ECO:0007669"/>
    <property type="project" value="UniProtKB-SubCell"/>
</dbReference>
<evidence type="ECO:0000259" key="10">
    <source>
        <dbReference type="Pfam" id="PF13850"/>
    </source>
</evidence>
<dbReference type="InterPro" id="IPR039542">
    <property type="entry name" value="Erv_N"/>
</dbReference>
<proteinExistence type="inferred from homology"/>
<name>A0A8S9ZCF2_9TREM</name>
<evidence type="ECO:0000256" key="7">
    <source>
        <dbReference type="ARBA" id="ARBA00040493"/>
    </source>
</evidence>
<organism evidence="11 12">
    <name type="scientific">Paragonimus skrjabini miyazakii</name>
    <dbReference type="NCBI Taxonomy" id="59628"/>
    <lineage>
        <taxon>Eukaryota</taxon>
        <taxon>Metazoa</taxon>
        <taxon>Spiralia</taxon>
        <taxon>Lophotrochozoa</taxon>
        <taxon>Platyhelminthes</taxon>
        <taxon>Trematoda</taxon>
        <taxon>Digenea</taxon>
        <taxon>Plagiorchiida</taxon>
        <taxon>Troglotremata</taxon>
        <taxon>Troglotrematidae</taxon>
        <taxon>Paragonimus</taxon>
    </lineage>
</organism>
<dbReference type="EMBL" id="JTDE01000261">
    <property type="protein sequence ID" value="KAF7261787.1"/>
    <property type="molecule type" value="Genomic_DNA"/>
</dbReference>
<gene>
    <name evidence="11" type="ORF">EG68_00618</name>
</gene>
<comment type="caution">
    <text evidence="11">The sequence shown here is derived from an EMBL/GenBank/DDBJ whole genome shotgun (WGS) entry which is preliminary data.</text>
</comment>
<accession>A0A8S9ZCF2</accession>
<evidence type="ECO:0000256" key="2">
    <source>
        <dbReference type="ARBA" id="ARBA00004457"/>
    </source>
</evidence>
<feature type="domain" description="Endoplasmic reticulum vesicle transporter C-terminal" evidence="9">
    <location>
        <begin position="164"/>
        <end position="365"/>
    </location>
</feature>
<comment type="similarity">
    <text evidence="3">Belongs to the ERGIC family.</text>
</comment>
<dbReference type="AlphaFoldDB" id="A0A8S9ZCF2"/>
<evidence type="ECO:0000259" key="9">
    <source>
        <dbReference type="Pfam" id="PF07970"/>
    </source>
</evidence>
<dbReference type="GO" id="GO:0030134">
    <property type="term" value="C:COPII-coated ER to Golgi transport vesicle"/>
    <property type="evidence" value="ECO:0007669"/>
    <property type="project" value="TreeGrafter"/>
</dbReference>
<dbReference type="Pfam" id="PF13850">
    <property type="entry name" value="ERGIC_N"/>
    <property type="match status" value="1"/>
</dbReference>
<evidence type="ECO:0000256" key="5">
    <source>
        <dbReference type="ARBA" id="ARBA00022989"/>
    </source>
</evidence>
<feature type="non-terminal residue" evidence="11">
    <location>
        <position position="1"/>
    </location>
</feature>
<evidence type="ECO:0000256" key="3">
    <source>
        <dbReference type="ARBA" id="ARBA00005648"/>
    </source>
</evidence>
<comment type="subcellular location">
    <subcellularLocation>
        <location evidence="2">Endoplasmic reticulum-Golgi intermediate compartment membrane</location>
        <topology evidence="2">Multi-pass membrane protein</topology>
    </subcellularLocation>
    <subcellularLocation>
        <location evidence="1">Golgi apparatus</location>
        <location evidence="1">cis-Golgi network membrane</location>
        <topology evidence="1">Multi-pass membrane protein</topology>
    </subcellularLocation>
</comment>
<reference evidence="11" key="1">
    <citation type="submission" date="2019-07" db="EMBL/GenBank/DDBJ databases">
        <title>Annotation for the trematode Paragonimus miyazaki's.</title>
        <authorList>
            <person name="Choi Y.-J."/>
        </authorList>
    </citation>
    <scope>NUCLEOTIDE SEQUENCE</scope>
    <source>
        <strain evidence="11">Japan</strain>
    </source>
</reference>
<feature type="transmembrane region" description="Helical" evidence="8">
    <location>
        <begin position="23"/>
        <end position="43"/>
    </location>
</feature>
<dbReference type="OrthoDB" id="270930at2759"/>
<dbReference type="GO" id="GO:0006890">
    <property type="term" value="P:retrograde vesicle-mediated transport, Golgi to endoplasmic reticulum"/>
    <property type="evidence" value="ECO:0007669"/>
    <property type="project" value="TreeGrafter"/>
</dbReference>
<dbReference type="InterPro" id="IPR012936">
    <property type="entry name" value="Erv_C"/>
</dbReference>
<evidence type="ECO:0000256" key="8">
    <source>
        <dbReference type="SAM" id="Phobius"/>
    </source>
</evidence>
<keyword evidence="12" id="KW-1185">Reference proteome</keyword>
<keyword evidence="6 8" id="KW-0472">Membrane</keyword>
<dbReference type="PANTHER" id="PTHR10984">
    <property type="entry name" value="ENDOPLASMIC RETICULUM-GOLGI INTERMEDIATE COMPARTMENT PROTEIN"/>
    <property type="match status" value="1"/>
</dbReference>
<evidence type="ECO:0000256" key="6">
    <source>
        <dbReference type="ARBA" id="ARBA00023136"/>
    </source>
</evidence>
<dbReference type="Proteomes" id="UP000822476">
    <property type="component" value="Unassembled WGS sequence"/>
</dbReference>
<dbReference type="GO" id="GO:0006888">
    <property type="term" value="P:endoplasmic reticulum to Golgi vesicle-mediated transport"/>
    <property type="evidence" value="ECO:0007669"/>
    <property type="project" value="TreeGrafter"/>
</dbReference>
<sequence>YCNASCCRVVGATFVFDCVTHRAAVLLAPLLFPIVTIVGTLTSEKRSTERFSNSNSFWGTSLVIVFLFISELIAYTTPLIRQEIVVDINRGRKMTIKLDLTYFYVPCLMLNLDTMDTTGEQQIDVKHQVYKTPVDTSGVPIAESTLQGVTLPDRRNDSHYCGSCYGAESDTRKCCNTCKDVQLAYHEQHWVVRNVSVFEQCREENWEDKLTKLGSEGCRIHGELQVNKVAGSFHIAPGSSFATNNVHVHNMQGLTDAHVNMTHKISSLSFGPTYPGQVNPLDGVTMYILEPFQMITYYMKLVPTIYIRHNDSTNAMDTVESNQYSVTWHSKGTPLNGNGHGIPGLFFNYEISPILVKISQEHNPVGTRQRSTQTSRCTQFAWLACSTHSSIIPPAWFVNDSVTIRTKFRWIYLEYLIDLVSFCHAHNAICQTQLL</sequence>
<dbReference type="GO" id="GO:0033116">
    <property type="term" value="C:endoplasmic reticulum-Golgi intermediate compartment membrane"/>
    <property type="evidence" value="ECO:0007669"/>
    <property type="project" value="UniProtKB-SubCell"/>
</dbReference>
<keyword evidence="4 8" id="KW-0812">Transmembrane</keyword>
<evidence type="ECO:0000313" key="12">
    <source>
        <dbReference type="Proteomes" id="UP000822476"/>
    </source>
</evidence>
<dbReference type="GO" id="GO:0005783">
    <property type="term" value="C:endoplasmic reticulum"/>
    <property type="evidence" value="ECO:0007669"/>
    <property type="project" value="TreeGrafter"/>
</dbReference>
<evidence type="ECO:0000313" key="11">
    <source>
        <dbReference type="EMBL" id="KAF7261787.1"/>
    </source>
</evidence>
<protein>
    <recommendedName>
        <fullName evidence="7">Endoplasmic reticulum-Golgi intermediate compartment protein 3</fullName>
    </recommendedName>
</protein>
<dbReference type="PANTHER" id="PTHR10984:SF25">
    <property type="entry name" value="ENDOPLASMIC RETICULUM-GOLGI INTERMEDIATE COMPARTMENT PROTEIN 3"/>
    <property type="match status" value="1"/>
</dbReference>
<keyword evidence="5 8" id="KW-1133">Transmembrane helix</keyword>
<evidence type="ECO:0000256" key="4">
    <source>
        <dbReference type="ARBA" id="ARBA00022692"/>
    </source>
</evidence>